<feature type="domain" description="Xylose isomerase-like TIM barrel" evidence="1">
    <location>
        <begin position="33"/>
        <end position="270"/>
    </location>
</feature>
<protein>
    <submittedName>
        <fullName evidence="2">Sugar phosphate isomerase/epimerase</fullName>
    </submittedName>
</protein>
<gene>
    <name evidence="2" type="ORF">F4Y42_05780</name>
</gene>
<dbReference type="PANTHER" id="PTHR12110">
    <property type="entry name" value="HYDROXYPYRUVATE ISOMERASE"/>
    <property type="match status" value="1"/>
</dbReference>
<accession>A0A6B0YPE1</accession>
<evidence type="ECO:0000313" key="2">
    <source>
        <dbReference type="EMBL" id="MXY92944.1"/>
    </source>
</evidence>
<comment type="caution">
    <text evidence="2">The sequence shown here is derived from an EMBL/GenBank/DDBJ whole genome shotgun (WGS) entry which is preliminary data.</text>
</comment>
<dbReference type="AlphaFoldDB" id="A0A6B0YPE1"/>
<dbReference type="InterPro" id="IPR013022">
    <property type="entry name" value="Xyl_isomerase-like_TIM-brl"/>
</dbReference>
<keyword evidence="2" id="KW-0413">Isomerase</keyword>
<organism evidence="2">
    <name type="scientific">Caldilineaceae bacterium SB0664_bin_27</name>
    <dbReference type="NCBI Taxonomy" id="2605260"/>
    <lineage>
        <taxon>Bacteria</taxon>
        <taxon>Bacillati</taxon>
        <taxon>Chloroflexota</taxon>
        <taxon>Caldilineae</taxon>
        <taxon>Caldilineales</taxon>
        <taxon>Caldilineaceae</taxon>
    </lineage>
</organism>
<dbReference type="Gene3D" id="3.20.20.150">
    <property type="entry name" value="Divalent-metal-dependent TIM barrel enzymes"/>
    <property type="match status" value="1"/>
</dbReference>
<dbReference type="EMBL" id="VXRG01000050">
    <property type="protein sequence ID" value="MXY92944.1"/>
    <property type="molecule type" value="Genomic_DNA"/>
</dbReference>
<dbReference type="InterPro" id="IPR050312">
    <property type="entry name" value="IolE/XylAMocC-like"/>
</dbReference>
<dbReference type="SUPFAM" id="SSF51658">
    <property type="entry name" value="Xylose isomerase-like"/>
    <property type="match status" value="1"/>
</dbReference>
<dbReference type="InterPro" id="IPR036237">
    <property type="entry name" value="Xyl_isomerase-like_sf"/>
</dbReference>
<reference evidence="2" key="1">
    <citation type="submission" date="2019-09" db="EMBL/GenBank/DDBJ databases">
        <title>Characterisation of the sponge microbiome using genome-centric metagenomics.</title>
        <authorList>
            <person name="Engelberts J.P."/>
            <person name="Robbins S.J."/>
            <person name="De Goeij J.M."/>
            <person name="Aranda M."/>
            <person name="Bell S.C."/>
            <person name="Webster N.S."/>
        </authorList>
    </citation>
    <scope>NUCLEOTIDE SEQUENCE</scope>
    <source>
        <strain evidence="2">SB0664_bin_27</strain>
    </source>
</reference>
<dbReference type="Pfam" id="PF01261">
    <property type="entry name" value="AP_endonuc_2"/>
    <property type="match status" value="1"/>
</dbReference>
<evidence type="ECO:0000259" key="1">
    <source>
        <dbReference type="Pfam" id="PF01261"/>
    </source>
</evidence>
<proteinExistence type="predicted"/>
<dbReference type="GO" id="GO:0016853">
    <property type="term" value="F:isomerase activity"/>
    <property type="evidence" value="ECO:0007669"/>
    <property type="project" value="UniProtKB-KW"/>
</dbReference>
<sequence length="292" mass="33128">MSFSRRRSCEMELKLSCPDFTFPLLPHDNVLTLIAMMGFEGVDLGLFEDRSHIYPSHVLDNLAASARDLSSRVQDKGLEIADVYFQASGPGLPALAINHPDAEERRQARDLFSRVIEFTLRCNASHITIEPGLPWEGEAYETSLKRACEELAWRVELAEASGCVCAVEPNVESLTRTPEQTHRMLEMTPGLTLTLDYSHFAYREISDDESETLIPYTSHFHARGGHKNRLQSLMQHNVIDYPRVVRALRDSGYEGYVCVEYVWVDWEGCNEVDTLSETIQMRDLLLSVDLGE</sequence>
<dbReference type="PANTHER" id="PTHR12110:SF53">
    <property type="entry name" value="BLR5974 PROTEIN"/>
    <property type="match status" value="1"/>
</dbReference>
<name>A0A6B0YPE1_9CHLR</name>